<dbReference type="NCBIfam" id="TIGR04123">
    <property type="entry name" value="P_estr_lig_assc"/>
    <property type="match status" value="1"/>
</dbReference>
<organism evidence="2 3">
    <name type="scientific">Gluconobacter cerinus</name>
    <dbReference type="NCBI Taxonomy" id="38307"/>
    <lineage>
        <taxon>Bacteria</taxon>
        <taxon>Pseudomonadati</taxon>
        <taxon>Pseudomonadota</taxon>
        <taxon>Alphaproteobacteria</taxon>
        <taxon>Acetobacterales</taxon>
        <taxon>Acetobacteraceae</taxon>
        <taxon>Gluconobacter</taxon>
    </lineage>
</organism>
<feature type="domain" description="Calcineurin-like phosphoesterase" evidence="1">
    <location>
        <begin position="28"/>
        <end position="129"/>
    </location>
</feature>
<dbReference type="InterPro" id="IPR024173">
    <property type="entry name" value="Pesterase_MJ0037-like"/>
</dbReference>
<dbReference type="RefSeq" id="WP_064275377.1">
    <property type="nucleotide sequence ID" value="NZ_LUTU01000016.1"/>
</dbReference>
<dbReference type="AlphaFoldDB" id="A0A1B6VGU1"/>
<name>A0A1B6VGU1_9PROT</name>
<dbReference type="InterPro" id="IPR026336">
    <property type="entry name" value="PdeM-like"/>
</dbReference>
<dbReference type="OrthoDB" id="9795838at2"/>
<sequence>MNFRDISLAGEQIYLLPGGAVFLPATQTLVVADLHLGKGTYARSRGLLLPPGDTISTLQKVLQLVEAYSPQVLVALGDSFHDCKVGERLLDEERALIEIITRKADTLWITGNHDAIPISGIGGEWLEEYRLGNLILRHIPSVTIPSGQAELAGHLHPKIKIRIRGHVMSRACFIKGEDRLILPALGAYTGGLDVSHQAYEGLFPQGHAAYVWGNDQINRVA</sequence>
<dbReference type="InterPro" id="IPR004843">
    <property type="entry name" value="Calcineurin-like_PHP"/>
</dbReference>
<dbReference type="EMBL" id="LUTU01000016">
    <property type="protein sequence ID" value="OAJ66434.1"/>
    <property type="molecule type" value="Genomic_DNA"/>
</dbReference>
<dbReference type="PANTHER" id="PTHR39323">
    <property type="entry name" value="BLR1149 PROTEIN"/>
    <property type="match status" value="1"/>
</dbReference>
<evidence type="ECO:0000313" key="3">
    <source>
        <dbReference type="Proteomes" id="UP000077786"/>
    </source>
</evidence>
<dbReference type="Proteomes" id="UP000077786">
    <property type="component" value="Unassembled WGS sequence"/>
</dbReference>
<protein>
    <submittedName>
        <fullName evidence="2">Metallophosphoesterase</fullName>
    </submittedName>
</protein>
<dbReference type="PIRSF" id="PIRSF000887">
    <property type="entry name" value="Pesterase_MJ0037"/>
    <property type="match status" value="1"/>
</dbReference>
<evidence type="ECO:0000313" key="2">
    <source>
        <dbReference type="EMBL" id="OAJ66434.1"/>
    </source>
</evidence>
<accession>A0A1B6VGU1</accession>
<dbReference type="Pfam" id="PF00149">
    <property type="entry name" value="Metallophos"/>
    <property type="match status" value="1"/>
</dbReference>
<evidence type="ECO:0000259" key="1">
    <source>
        <dbReference type="Pfam" id="PF00149"/>
    </source>
</evidence>
<reference evidence="2 3" key="1">
    <citation type="submission" date="2016-03" db="EMBL/GenBank/DDBJ databases">
        <title>Draft genome sequence of Gluconobacter cerinus strain CECT 9110.</title>
        <authorList>
            <person name="Sainz F."/>
            <person name="Mas A."/>
            <person name="Torija M.J."/>
        </authorList>
    </citation>
    <scope>NUCLEOTIDE SEQUENCE [LARGE SCALE GENOMIC DNA]</scope>
    <source>
        <strain evidence="2 3">CECT 9110</strain>
    </source>
</reference>
<comment type="caution">
    <text evidence="2">The sequence shown here is derived from an EMBL/GenBank/DDBJ whole genome shotgun (WGS) entry which is preliminary data.</text>
</comment>
<dbReference type="Gene3D" id="3.60.21.10">
    <property type="match status" value="1"/>
</dbReference>
<dbReference type="SUPFAM" id="SSF56300">
    <property type="entry name" value="Metallo-dependent phosphatases"/>
    <property type="match status" value="1"/>
</dbReference>
<dbReference type="InterPro" id="IPR029052">
    <property type="entry name" value="Metallo-depent_PP-like"/>
</dbReference>
<dbReference type="PANTHER" id="PTHR39323:SF1">
    <property type="entry name" value="BLR1149 PROTEIN"/>
    <property type="match status" value="1"/>
</dbReference>
<dbReference type="GO" id="GO:0016787">
    <property type="term" value="F:hydrolase activity"/>
    <property type="evidence" value="ECO:0007669"/>
    <property type="project" value="InterPro"/>
</dbReference>
<gene>
    <name evidence="2" type="ORF">A0123_02948</name>
</gene>
<dbReference type="PATRIC" id="fig|38307.3.peg.3083"/>
<proteinExistence type="predicted"/>